<sequence>MSIVNSLVAILCFTLKNMDHEKSRNISNRAEVVRYWEDFLVKYMDMCNQDEYDEITNPNIHFSMNINPVTCHRLKGNAGWDPDEFFSKFVSQVCSNYGYVGSSIDYHSAGDFVYMPHNEKSVVAATDGKNMKHFEMGLLTL</sequence>
<protein>
    <submittedName>
        <fullName evidence="1">Uncharacterized protein</fullName>
    </submittedName>
</protein>
<dbReference type="AlphaFoldDB" id="A0A8X6P9D3"/>
<accession>A0A8X6P9D3</accession>
<dbReference type="Proteomes" id="UP000887013">
    <property type="component" value="Unassembled WGS sequence"/>
</dbReference>
<evidence type="ECO:0000313" key="1">
    <source>
        <dbReference type="EMBL" id="GFT54452.1"/>
    </source>
</evidence>
<dbReference type="EMBL" id="BMAW01066305">
    <property type="protein sequence ID" value="GFT54452.1"/>
    <property type="molecule type" value="Genomic_DNA"/>
</dbReference>
<name>A0A8X6P9D3_NEPPI</name>
<comment type="caution">
    <text evidence="1">The sequence shown here is derived from an EMBL/GenBank/DDBJ whole genome shotgun (WGS) entry which is preliminary data.</text>
</comment>
<reference evidence="1" key="1">
    <citation type="submission" date="2020-08" db="EMBL/GenBank/DDBJ databases">
        <title>Multicomponent nature underlies the extraordinary mechanical properties of spider dragline silk.</title>
        <authorList>
            <person name="Kono N."/>
            <person name="Nakamura H."/>
            <person name="Mori M."/>
            <person name="Yoshida Y."/>
            <person name="Ohtoshi R."/>
            <person name="Malay A.D."/>
            <person name="Moran D.A.P."/>
            <person name="Tomita M."/>
            <person name="Numata K."/>
            <person name="Arakawa K."/>
        </authorList>
    </citation>
    <scope>NUCLEOTIDE SEQUENCE</scope>
</reference>
<keyword evidence="2" id="KW-1185">Reference proteome</keyword>
<proteinExistence type="predicted"/>
<gene>
    <name evidence="1" type="ORF">NPIL_533981</name>
</gene>
<organism evidence="1 2">
    <name type="scientific">Nephila pilipes</name>
    <name type="common">Giant wood spider</name>
    <name type="synonym">Nephila maculata</name>
    <dbReference type="NCBI Taxonomy" id="299642"/>
    <lineage>
        <taxon>Eukaryota</taxon>
        <taxon>Metazoa</taxon>
        <taxon>Ecdysozoa</taxon>
        <taxon>Arthropoda</taxon>
        <taxon>Chelicerata</taxon>
        <taxon>Arachnida</taxon>
        <taxon>Araneae</taxon>
        <taxon>Araneomorphae</taxon>
        <taxon>Entelegynae</taxon>
        <taxon>Araneoidea</taxon>
        <taxon>Nephilidae</taxon>
        <taxon>Nephila</taxon>
    </lineage>
</organism>
<evidence type="ECO:0000313" key="2">
    <source>
        <dbReference type="Proteomes" id="UP000887013"/>
    </source>
</evidence>